<dbReference type="InterPro" id="IPR013830">
    <property type="entry name" value="SGNH_hydro"/>
</dbReference>
<feature type="domain" description="SGNH hydrolase-type esterase" evidence="1">
    <location>
        <begin position="9"/>
        <end position="192"/>
    </location>
</feature>
<evidence type="ECO:0000259" key="1">
    <source>
        <dbReference type="Pfam" id="PF13472"/>
    </source>
</evidence>
<dbReference type="OrthoDB" id="164654at2"/>
<evidence type="ECO:0000313" key="2">
    <source>
        <dbReference type="EMBL" id="TCS81699.1"/>
    </source>
</evidence>
<accession>A0A4R3KFD5</accession>
<gene>
    <name evidence="2" type="ORF">EDD59_103116</name>
</gene>
<name>A0A4R3KFD5_9FIRM</name>
<sequence>MKRKQRVLCYGDSNTWGYMPGNGTRYPEDVRWTGRLAQCENLEIIEEGLNGRTTVFSDNLEPFRNGLDYAAPCLMSHFPLDVIIVMLGTNDAKCRYHVSAAEIRYGLEELVARMQEFCRRKEESPRFLIISPAYIHIQEDAEFDHSSESKIRQLEAEYEQMAGEFHFMYLRASDYVTDIGEDGIHFTEEGHKNLADAVRNVLTESCLSL</sequence>
<dbReference type="EMBL" id="SLZZ01000003">
    <property type="protein sequence ID" value="TCS81699.1"/>
    <property type="molecule type" value="Genomic_DNA"/>
</dbReference>
<proteinExistence type="predicted"/>
<protein>
    <submittedName>
        <fullName evidence="2">Lysophospholipase L1-like esterase</fullName>
    </submittedName>
</protein>
<dbReference type="AlphaFoldDB" id="A0A4R3KFD5"/>
<evidence type="ECO:0000313" key="3">
    <source>
        <dbReference type="Proteomes" id="UP000295726"/>
    </source>
</evidence>
<dbReference type="Pfam" id="PF13472">
    <property type="entry name" value="Lipase_GDSL_2"/>
    <property type="match status" value="1"/>
</dbReference>
<dbReference type="RefSeq" id="WP_132378995.1">
    <property type="nucleotide sequence ID" value="NZ_DAISCH010000248.1"/>
</dbReference>
<comment type="caution">
    <text evidence="2">The sequence shown here is derived from an EMBL/GenBank/DDBJ whole genome shotgun (WGS) entry which is preliminary data.</text>
</comment>
<reference evidence="2 3" key="1">
    <citation type="submission" date="2019-03" db="EMBL/GenBank/DDBJ databases">
        <title>Genomic Encyclopedia of Type Strains, Phase IV (KMG-IV): sequencing the most valuable type-strain genomes for metagenomic binning, comparative biology and taxonomic classification.</title>
        <authorList>
            <person name="Goeker M."/>
        </authorList>
    </citation>
    <scope>NUCLEOTIDE SEQUENCE [LARGE SCALE GENOMIC DNA]</scope>
    <source>
        <strain evidence="2 3">DSM 29489</strain>
    </source>
</reference>
<organism evidence="2 3">
    <name type="scientific">Muricomes intestini</name>
    <dbReference type="NCBI Taxonomy" id="1796634"/>
    <lineage>
        <taxon>Bacteria</taxon>
        <taxon>Bacillati</taxon>
        <taxon>Bacillota</taxon>
        <taxon>Clostridia</taxon>
        <taxon>Lachnospirales</taxon>
        <taxon>Lachnospiraceae</taxon>
        <taxon>Muricomes</taxon>
    </lineage>
</organism>
<keyword evidence="3" id="KW-1185">Reference proteome</keyword>
<dbReference type="Gene3D" id="3.40.50.1110">
    <property type="entry name" value="SGNH hydrolase"/>
    <property type="match status" value="1"/>
</dbReference>
<dbReference type="PANTHER" id="PTHR30383">
    <property type="entry name" value="THIOESTERASE 1/PROTEASE 1/LYSOPHOSPHOLIPASE L1"/>
    <property type="match status" value="1"/>
</dbReference>
<dbReference type="PANTHER" id="PTHR30383:SF29">
    <property type="entry name" value="SGNH HYDROLASE-TYPE ESTERASE DOMAIN-CONTAINING PROTEIN"/>
    <property type="match status" value="1"/>
</dbReference>
<dbReference type="InterPro" id="IPR036514">
    <property type="entry name" value="SGNH_hydro_sf"/>
</dbReference>
<dbReference type="Proteomes" id="UP000295726">
    <property type="component" value="Unassembled WGS sequence"/>
</dbReference>
<dbReference type="SUPFAM" id="SSF52266">
    <property type="entry name" value="SGNH hydrolase"/>
    <property type="match status" value="1"/>
</dbReference>
<dbReference type="InterPro" id="IPR051532">
    <property type="entry name" value="Ester_Hydrolysis_Enzymes"/>
</dbReference>